<evidence type="ECO:0000256" key="1">
    <source>
        <dbReference type="ARBA" id="ARBA00004651"/>
    </source>
</evidence>
<comment type="subcellular location">
    <subcellularLocation>
        <location evidence="1">Cell membrane</location>
        <topology evidence="1">Multi-pass membrane protein</topology>
    </subcellularLocation>
</comment>
<dbReference type="RefSeq" id="WP_256311003.1">
    <property type="nucleotide sequence ID" value="NZ_JANGAC010000004.1"/>
</dbReference>
<dbReference type="PANTHER" id="PTHR33778">
    <property type="entry name" value="PROTEIN MGTC"/>
    <property type="match status" value="1"/>
</dbReference>
<keyword evidence="10" id="KW-1185">Reference proteome</keyword>
<dbReference type="InterPro" id="IPR002912">
    <property type="entry name" value="ACT_dom"/>
</dbReference>
<dbReference type="Gene3D" id="3.30.70.260">
    <property type="match status" value="1"/>
</dbReference>
<dbReference type="InterPro" id="IPR049177">
    <property type="entry name" value="MgtC_SapB_SrpB_YhiD_N"/>
</dbReference>
<reference evidence="9 10" key="1">
    <citation type="submission" date="2022-06" db="EMBL/GenBank/DDBJ databases">
        <title>Isolation of gut microbiota from human fecal samples.</title>
        <authorList>
            <person name="Pamer E.G."/>
            <person name="Barat B."/>
            <person name="Waligurski E."/>
            <person name="Medina S."/>
            <person name="Paddock L."/>
            <person name="Mostad J."/>
        </authorList>
    </citation>
    <scope>NUCLEOTIDE SEQUENCE [LARGE SCALE GENOMIC DNA]</scope>
    <source>
        <strain evidence="9 10">DFI.7.95</strain>
    </source>
</reference>
<evidence type="ECO:0000313" key="10">
    <source>
        <dbReference type="Proteomes" id="UP001524478"/>
    </source>
</evidence>
<dbReference type="Pfam" id="PF02308">
    <property type="entry name" value="MgtC"/>
    <property type="match status" value="1"/>
</dbReference>
<comment type="similarity">
    <text evidence="2">Belongs to the MgtC/SapB family.</text>
</comment>
<dbReference type="EMBL" id="JANGAC010000004">
    <property type="protein sequence ID" value="MCQ4922925.1"/>
    <property type="molecule type" value="Genomic_DNA"/>
</dbReference>
<dbReference type="PROSITE" id="PS51671">
    <property type="entry name" value="ACT"/>
    <property type="match status" value="1"/>
</dbReference>
<dbReference type="PRINTS" id="PR01837">
    <property type="entry name" value="MGTCSAPBPROT"/>
</dbReference>
<feature type="transmembrane region" description="Helical" evidence="7">
    <location>
        <begin position="110"/>
        <end position="130"/>
    </location>
</feature>
<dbReference type="PANTHER" id="PTHR33778:SF1">
    <property type="entry name" value="MAGNESIUM TRANSPORTER YHID-RELATED"/>
    <property type="match status" value="1"/>
</dbReference>
<keyword evidence="3" id="KW-1003">Cell membrane</keyword>
<dbReference type="InterPro" id="IPR045865">
    <property type="entry name" value="ACT-like_dom_sf"/>
</dbReference>
<accession>A0ABT1S8X5</accession>
<dbReference type="SUPFAM" id="SSF55021">
    <property type="entry name" value="ACT-like"/>
    <property type="match status" value="1"/>
</dbReference>
<keyword evidence="5 7" id="KW-1133">Transmembrane helix</keyword>
<evidence type="ECO:0000256" key="5">
    <source>
        <dbReference type="ARBA" id="ARBA00022989"/>
    </source>
</evidence>
<sequence>MISRIEIVTRLLLSAIIGGFIGTEREVNNRPAGLRTHILVTLGSTLVMLVSIDGFQSADPSRLAAQVVSGIGFLGAGTIMRTGNNISGLTTAASLWVCAGIGLAVGAGYYLGAIVTTAIVLATLMSLGIFEKRILRKKYQAIEVIATNRPGIIGQIGVLFGKHYVSIKDITILNNDNEYDEDSGIMEIRFLIKTPNNFNINNLYKEIYQIHGIISVSFEGNIIPHNKDIDF</sequence>
<dbReference type="InterPro" id="IPR003416">
    <property type="entry name" value="MgtC/SapB/SrpB/YhiD_fam"/>
</dbReference>
<feature type="domain" description="ACT" evidence="8">
    <location>
        <begin position="141"/>
        <end position="221"/>
    </location>
</feature>
<feature type="transmembrane region" description="Helical" evidence="7">
    <location>
        <begin position="86"/>
        <end position="104"/>
    </location>
</feature>
<proteinExistence type="inferred from homology"/>
<evidence type="ECO:0000256" key="6">
    <source>
        <dbReference type="ARBA" id="ARBA00023136"/>
    </source>
</evidence>
<evidence type="ECO:0000256" key="3">
    <source>
        <dbReference type="ARBA" id="ARBA00022475"/>
    </source>
</evidence>
<protein>
    <submittedName>
        <fullName evidence="9">MgtC/SapB family protein</fullName>
    </submittedName>
</protein>
<dbReference type="Proteomes" id="UP001524478">
    <property type="component" value="Unassembled WGS sequence"/>
</dbReference>
<name>A0ABT1S8X5_9FIRM</name>
<evidence type="ECO:0000259" key="8">
    <source>
        <dbReference type="PROSITE" id="PS51671"/>
    </source>
</evidence>
<organism evidence="9 10">
    <name type="scientific">Tissierella carlieri</name>
    <dbReference type="NCBI Taxonomy" id="689904"/>
    <lineage>
        <taxon>Bacteria</taxon>
        <taxon>Bacillati</taxon>
        <taxon>Bacillota</taxon>
        <taxon>Tissierellia</taxon>
        <taxon>Tissierellales</taxon>
        <taxon>Tissierellaceae</taxon>
        <taxon>Tissierella</taxon>
    </lineage>
</organism>
<evidence type="ECO:0000256" key="4">
    <source>
        <dbReference type="ARBA" id="ARBA00022692"/>
    </source>
</evidence>
<evidence type="ECO:0000256" key="7">
    <source>
        <dbReference type="SAM" id="Phobius"/>
    </source>
</evidence>
<keyword evidence="6 7" id="KW-0472">Membrane</keyword>
<keyword evidence="4 7" id="KW-0812">Transmembrane</keyword>
<evidence type="ECO:0000256" key="2">
    <source>
        <dbReference type="ARBA" id="ARBA00009298"/>
    </source>
</evidence>
<evidence type="ECO:0000313" key="9">
    <source>
        <dbReference type="EMBL" id="MCQ4922925.1"/>
    </source>
</evidence>
<comment type="caution">
    <text evidence="9">The sequence shown here is derived from an EMBL/GenBank/DDBJ whole genome shotgun (WGS) entry which is preliminary data.</text>
</comment>
<gene>
    <name evidence="9" type="ORF">NE686_07510</name>
</gene>